<organism evidence="1">
    <name type="scientific">Mytilinidion resinicola</name>
    <dbReference type="NCBI Taxonomy" id="574789"/>
    <lineage>
        <taxon>Eukaryota</taxon>
        <taxon>Fungi</taxon>
        <taxon>Dikarya</taxon>
        <taxon>Ascomycota</taxon>
        <taxon>Pezizomycotina</taxon>
        <taxon>Dothideomycetes</taxon>
        <taxon>Pleosporomycetidae</taxon>
        <taxon>Mytilinidiales</taxon>
        <taxon>Mytilinidiaceae</taxon>
        <taxon>Mytilinidion</taxon>
    </lineage>
</organism>
<protein>
    <submittedName>
        <fullName evidence="1 3">Uncharacterized protein</fullName>
    </submittedName>
</protein>
<dbReference type="OrthoDB" id="4500473at2759"/>
<reference evidence="3" key="2">
    <citation type="submission" date="2020-04" db="EMBL/GenBank/DDBJ databases">
        <authorList>
            <consortium name="NCBI Genome Project"/>
        </authorList>
    </citation>
    <scope>NUCLEOTIDE SEQUENCE</scope>
    <source>
        <strain evidence="3">CBS 304.34</strain>
    </source>
</reference>
<dbReference type="AlphaFoldDB" id="A0A6A6YM80"/>
<reference evidence="3" key="3">
    <citation type="submission" date="2025-04" db="UniProtKB">
        <authorList>
            <consortium name="RefSeq"/>
        </authorList>
    </citation>
    <scope>IDENTIFICATION</scope>
    <source>
        <strain evidence="3">CBS 304.34</strain>
    </source>
</reference>
<keyword evidence="2" id="KW-1185">Reference proteome</keyword>
<dbReference type="Proteomes" id="UP000504636">
    <property type="component" value="Unplaced"/>
</dbReference>
<evidence type="ECO:0000313" key="1">
    <source>
        <dbReference type="EMBL" id="KAF2809683.1"/>
    </source>
</evidence>
<evidence type="ECO:0000313" key="3">
    <source>
        <dbReference type="RefSeq" id="XP_033576647.1"/>
    </source>
</evidence>
<dbReference type="GeneID" id="54467368"/>
<reference evidence="1 3" key="1">
    <citation type="journal article" date="2020" name="Stud. Mycol.">
        <title>101 Dothideomycetes genomes: a test case for predicting lifestyles and emergence of pathogens.</title>
        <authorList>
            <person name="Haridas S."/>
            <person name="Albert R."/>
            <person name="Binder M."/>
            <person name="Bloem J."/>
            <person name="Labutti K."/>
            <person name="Salamov A."/>
            <person name="Andreopoulos B."/>
            <person name="Baker S."/>
            <person name="Barry K."/>
            <person name="Bills G."/>
            <person name="Bluhm B."/>
            <person name="Cannon C."/>
            <person name="Castanera R."/>
            <person name="Culley D."/>
            <person name="Daum C."/>
            <person name="Ezra D."/>
            <person name="Gonzalez J."/>
            <person name="Henrissat B."/>
            <person name="Kuo A."/>
            <person name="Liang C."/>
            <person name="Lipzen A."/>
            <person name="Lutzoni F."/>
            <person name="Magnuson J."/>
            <person name="Mondo S."/>
            <person name="Nolan M."/>
            <person name="Ohm R."/>
            <person name="Pangilinan J."/>
            <person name="Park H.-J."/>
            <person name="Ramirez L."/>
            <person name="Alfaro M."/>
            <person name="Sun H."/>
            <person name="Tritt A."/>
            <person name="Yoshinaga Y."/>
            <person name="Zwiers L.-H."/>
            <person name="Turgeon B."/>
            <person name="Goodwin S."/>
            <person name="Spatafora J."/>
            <person name="Crous P."/>
            <person name="Grigoriev I."/>
        </authorList>
    </citation>
    <scope>NUCLEOTIDE SEQUENCE</scope>
    <source>
        <strain evidence="1 3">CBS 304.34</strain>
    </source>
</reference>
<name>A0A6A6YM80_9PEZI</name>
<accession>A0A6A6YM80</accession>
<gene>
    <name evidence="1 3" type="ORF">BDZ99DRAFT_532255</name>
</gene>
<dbReference type="RefSeq" id="XP_033576647.1">
    <property type="nucleotide sequence ID" value="XM_033726475.1"/>
</dbReference>
<sequence>MKAAASFRISDLGILYLQFFNKLETSFMKGDWKLAEYVKASILQPTVKQYFEANPKKTPYMIIGFKVARGAENIRKKLREGGADASVGIDGTMVGIPVSGGPKAGFSNTNSNSVGFGGSSDFVFAHRVRKIKINWKTMDIESEDYIRGAAYHEGVET</sequence>
<proteinExistence type="predicted"/>
<dbReference type="EMBL" id="MU003701">
    <property type="protein sequence ID" value="KAF2809683.1"/>
    <property type="molecule type" value="Genomic_DNA"/>
</dbReference>
<evidence type="ECO:0000313" key="2">
    <source>
        <dbReference type="Proteomes" id="UP000504636"/>
    </source>
</evidence>